<dbReference type="EMBL" id="JGDJ01000246">
    <property type="protein sequence ID" value="EXZ27539.1"/>
    <property type="molecule type" value="Genomic_DNA"/>
</dbReference>
<name>A0A015YXU4_BACFG</name>
<keyword evidence="1" id="KW-0472">Membrane</keyword>
<protein>
    <submittedName>
        <fullName evidence="2">Putative membrane protein</fullName>
    </submittedName>
</protein>
<feature type="transmembrane region" description="Helical" evidence="1">
    <location>
        <begin position="79"/>
        <end position="97"/>
    </location>
</feature>
<keyword evidence="1" id="KW-0812">Transmembrane</keyword>
<organism evidence="2 3">
    <name type="scientific">Bacteroides fragilis str. S36L11</name>
    <dbReference type="NCBI Taxonomy" id="1339327"/>
    <lineage>
        <taxon>Bacteria</taxon>
        <taxon>Pseudomonadati</taxon>
        <taxon>Bacteroidota</taxon>
        <taxon>Bacteroidia</taxon>
        <taxon>Bacteroidales</taxon>
        <taxon>Bacteroidaceae</taxon>
        <taxon>Bacteroides</taxon>
    </lineage>
</organism>
<feature type="transmembrane region" description="Helical" evidence="1">
    <location>
        <begin position="6"/>
        <end position="28"/>
    </location>
</feature>
<accession>A0A015YXU4</accession>
<evidence type="ECO:0000313" key="3">
    <source>
        <dbReference type="Proteomes" id="UP000022082"/>
    </source>
</evidence>
<comment type="caution">
    <text evidence="2">The sequence shown here is derived from an EMBL/GenBank/DDBJ whole genome shotgun (WGS) entry which is preliminary data.</text>
</comment>
<dbReference type="NCBIfam" id="TIGR03987">
    <property type="entry name" value="HsmA family protein"/>
    <property type="match status" value="1"/>
</dbReference>
<proteinExistence type="predicted"/>
<evidence type="ECO:0000256" key="1">
    <source>
        <dbReference type="SAM" id="Phobius"/>
    </source>
</evidence>
<dbReference type="PATRIC" id="fig|1339327.3.peg.3656"/>
<dbReference type="Proteomes" id="UP000022082">
    <property type="component" value="Unassembled WGS sequence"/>
</dbReference>
<dbReference type="GeneID" id="60366151"/>
<dbReference type="InterPro" id="IPR023813">
    <property type="entry name" value="HsmA-like"/>
</dbReference>
<dbReference type="RefSeq" id="WP_005789172.1">
    <property type="nucleotide sequence ID" value="NZ_JGDJ01000246.1"/>
</dbReference>
<feature type="transmembrane region" description="Helical" evidence="1">
    <location>
        <begin position="109"/>
        <end position="130"/>
    </location>
</feature>
<reference evidence="2 3" key="1">
    <citation type="submission" date="2014-02" db="EMBL/GenBank/DDBJ databases">
        <authorList>
            <person name="Sears C."/>
            <person name="Carroll K."/>
            <person name="Sack B.R."/>
            <person name="Qadri F."/>
            <person name="Myers L.L."/>
            <person name="Chung G.-T."/>
            <person name="Escheverria P."/>
            <person name="Fraser C.M."/>
            <person name="Sadzewicz L."/>
            <person name="Shefchek K.A."/>
            <person name="Tallon L."/>
            <person name="Das S.P."/>
            <person name="Daugherty S."/>
            <person name="Mongodin E.F."/>
        </authorList>
    </citation>
    <scope>NUCLEOTIDE SEQUENCE [LARGE SCALE GENOMIC DNA]</scope>
    <source>
        <strain evidence="2 3">S36L11</strain>
    </source>
</reference>
<feature type="transmembrane region" description="Helical" evidence="1">
    <location>
        <begin position="40"/>
        <end position="59"/>
    </location>
</feature>
<evidence type="ECO:0000313" key="2">
    <source>
        <dbReference type="EMBL" id="EXZ27539.1"/>
    </source>
</evidence>
<gene>
    <name evidence="2" type="ORF">M136_3103</name>
</gene>
<dbReference type="AlphaFoldDB" id="A0A015YXU4"/>
<keyword evidence="1" id="KW-1133">Transmembrane helix</keyword>
<sequence length="134" mass="15508">MNLNEVDIHYLIAAISVITSALVFYTIGVWGERLQKRLKFWHLVFFLLGLLADSVGTALMENIARLTHLHDEIHTVTGIIAILLMFIHAMWAIWTYVKGSERAKEHFNRFSIVVWCIWLIPYCIGVYLGMSLHH</sequence>